<evidence type="ECO:0000313" key="1">
    <source>
        <dbReference type="EMBL" id="WNZ25586.1"/>
    </source>
</evidence>
<dbReference type="AlphaFoldDB" id="A0AA96WP00"/>
<name>A0AA96WP00_9CYAN</name>
<accession>A0AA96WP00</accession>
<dbReference type="EMBL" id="CP053586">
    <property type="protein sequence ID" value="WNZ25586.1"/>
    <property type="molecule type" value="Genomic_DNA"/>
</dbReference>
<proteinExistence type="predicted"/>
<dbReference type="RefSeq" id="WP_051925321.1">
    <property type="nucleotide sequence ID" value="NZ_CP053586.1"/>
</dbReference>
<organism evidence="1">
    <name type="scientific">Leptolyngbya sp. NK1-12</name>
    <dbReference type="NCBI Taxonomy" id="2547451"/>
    <lineage>
        <taxon>Bacteria</taxon>
        <taxon>Bacillati</taxon>
        <taxon>Cyanobacteriota</taxon>
        <taxon>Cyanophyceae</taxon>
        <taxon>Leptolyngbyales</taxon>
        <taxon>Leptolyngbyaceae</taxon>
        <taxon>Leptolyngbya group</taxon>
        <taxon>Leptolyngbya</taxon>
    </lineage>
</organism>
<reference evidence="1" key="1">
    <citation type="submission" date="2020-05" db="EMBL/GenBank/DDBJ databases">
        <authorList>
            <person name="Zhu T."/>
            <person name="Keshari N."/>
            <person name="Lu X."/>
        </authorList>
    </citation>
    <scope>NUCLEOTIDE SEQUENCE</scope>
    <source>
        <strain evidence="1">NK1-12</strain>
    </source>
</reference>
<gene>
    <name evidence="1" type="ORF">HJG54_23935</name>
</gene>
<sequence length="192" mass="21179">MSNSIRVSAHNPAIELAEPPSAVRECTRCQAPPFNQFSRLDLNTESGDLTVASICVRLDLEDLTCFSVVERQYESWGVLFQNAIAIRPSNPAFSPQAGLMLLLGAPESGCIEATFLRPVQYVSSFIISSRRTVMSAFNRHNQLIGQTESQANSRWGRCLNQRLSLSGSNIHKVTLCSFNGELTIDEFCFCAA</sequence>
<protein>
    <submittedName>
        <fullName evidence="1">Uncharacterized protein</fullName>
    </submittedName>
</protein>